<accession>A0A7Y6K5R8</accession>
<proteinExistence type="predicted"/>
<dbReference type="EMBL" id="JAALDK010000002">
    <property type="protein sequence ID" value="NUY04319.1"/>
    <property type="molecule type" value="Genomic_DNA"/>
</dbReference>
<comment type="caution">
    <text evidence="2">The sequence shown here is derived from an EMBL/GenBank/DDBJ whole genome shotgun (WGS) entry which is preliminary data.</text>
</comment>
<feature type="domain" description="Extensin-like C-terminal" evidence="1">
    <location>
        <begin position="58"/>
        <end position="100"/>
    </location>
</feature>
<dbReference type="Pfam" id="PF06904">
    <property type="entry name" value="Extensin-like_C"/>
    <property type="match status" value="1"/>
</dbReference>
<gene>
    <name evidence="2" type="ORF">G5S42_32510</name>
</gene>
<name>A0A7Y6K5R8_9BURK</name>
<evidence type="ECO:0000259" key="1">
    <source>
        <dbReference type="Pfam" id="PF06904"/>
    </source>
</evidence>
<evidence type="ECO:0000313" key="2">
    <source>
        <dbReference type="EMBL" id="NUY04319.1"/>
    </source>
</evidence>
<sequence>MHPTDDPRSKSRWPTASSRVSGLVQRVLSALCLRRFRCTWTLTRERQNFAPNNYVKIHVWQPAALSLYGEAIKRIDHIGSYVCRNVNHAADGRLSEHAYAK</sequence>
<dbReference type="RefSeq" id="WP_176110880.1">
    <property type="nucleotide sequence ID" value="NZ_JBNDMR010000002.1"/>
</dbReference>
<reference evidence="2 3" key="1">
    <citation type="submission" date="2020-02" db="EMBL/GenBank/DDBJ databases">
        <title>Paraburkholderia simonii sp. nov. and Paraburkholderia youngii sp. nov. Brazilian and Mexican Mimosa-associated rhizobia.</title>
        <authorList>
            <person name="Mavima L."/>
            <person name="Beukes C.W."/>
            <person name="Chan W.Y."/>
            <person name="Palmer M."/>
            <person name="De Meyer S.E."/>
            <person name="James E.K."/>
            <person name="Venter S.N."/>
            <person name="Steenkamp E.T."/>
        </authorList>
    </citation>
    <scope>NUCLEOTIDE SEQUENCE [LARGE SCALE GENOMIC DNA]</scope>
    <source>
        <strain evidence="2 3">JPY169</strain>
    </source>
</reference>
<dbReference type="Proteomes" id="UP000594380">
    <property type="component" value="Unassembled WGS sequence"/>
</dbReference>
<organism evidence="2 3">
    <name type="scientific">Paraburkholderia youngii</name>
    <dbReference type="NCBI Taxonomy" id="2782701"/>
    <lineage>
        <taxon>Bacteria</taxon>
        <taxon>Pseudomonadati</taxon>
        <taxon>Pseudomonadota</taxon>
        <taxon>Betaproteobacteria</taxon>
        <taxon>Burkholderiales</taxon>
        <taxon>Burkholderiaceae</taxon>
        <taxon>Paraburkholderia</taxon>
    </lineage>
</organism>
<dbReference type="InterPro" id="IPR009683">
    <property type="entry name" value="Extensin-like_C"/>
</dbReference>
<dbReference type="AlphaFoldDB" id="A0A7Y6K5R8"/>
<evidence type="ECO:0000313" key="3">
    <source>
        <dbReference type="Proteomes" id="UP000594380"/>
    </source>
</evidence>
<protein>
    <submittedName>
        <fullName evidence="2">Extensin family protein</fullName>
    </submittedName>
</protein>